<feature type="binding site" evidence="3">
    <location>
        <position position="297"/>
    </location>
    <ligand>
        <name>Zn(2+)</name>
        <dbReference type="ChEBI" id="CHEBI:29105"/>
    </ligand>
</feature>
<keyword evidence="1 3" id="KW-0489">Methyltransferase</keyword>
<keyword evidence="3" id="KW-0862">Zinc</keyword>
<dbReference type="PANTHER" id="PTHR11103">
    <property type="entry name" value="SLR1189 PROTEIN"/>
    <property type="match status" value="1"/>
</dbReference>
<feature type="domain" description="Hcy-binding" evidence="4">
    <location>
        <begin position="4"/>
        <end position="311"/>
    </location>
</feature>
<dbReference type="Gene3D" id="3.20.20.330">
    <property type="entry name" value="Homocysteine-binding-like domain"/>
    <property type="match status" value="1"/>
</dbReference>
<evidence type="ECO:0000259" key="4">
    <source>
        <dbReference type="PROSITE" id="PS50970"/>
    </source>
</evidence>
<dbReference type="GO" id="GO:0032259">
    <property type="term" value="P:methylation"/>
    <property type="evidence" value="ECO:0007669"/>
    <property type="project" value="UniProtKB-KW"/>
</dbReference>
<dbReference type="GO" id="GO:0008168">
    <property type="term" value="F:methyltransferase activity"/>
    <property type="evidence" value="ECO:0007669"/>
    <property type="project" value="UniProtKB-UniRule"/>
</dbReference>
<comment type="cofactor">
    <cofactor evidence="3">
        <name>Zn(2+)</name>
        <dbReference type="ChEBI" id="CHEBI:29105"/>
    </cofactor>
</comment>
<dbReference type="InterPro" id="IPR003726">
    <property type="entry name" value="HCY_dom"/>
</dbReference>
<dbReference type="PROSITE" id="PS50970">
    <property type="entry name" value="HCY"/>
    <property type="match status" value="1"/>
</dbReference>
<evidence type="ECO:0000256" key="2">
    <source>
        <dbReference type="ARBA" id="ARBA00022679"/>
    </source>
</evidence>
<dbReference type="AlphaFoldDB" id="A0A069PDH5"/>
<feature type="binding site" evidence="3">
    <location>
        <position position="227"/>
    </location>
    <ligand>
        <name>Zn(2+)</name>
        <dbReference type="ChEBI" id="CHEBI:29105"/>
    </ligand>
</feature>
<dbReference type="Pfam" id="PF02574">
    <property type="entry name" value="S-methyl_trans"/>
    <property type="match status" value="1"/>
</dbReference>
<dbReference type="SUPFAM" id="SSF82282">
    <property type="entry name" value="Homocysteine S-methyltransferase"/>
    <property type="match status" value="1"/>
</dbReference>
<organism evidence="5 6">
    <name type="scientific">Caballeronia glathei</name>
    <dbReference type="NCBI Taxonomy" id="60547"/>
    <lineage>
        <taxon>Bacteria</taxon>
        <taxon>Pseudomonadati</taxon>
        <taxon>Pseudomonadota</taxon>
        <taxon>Betaproteobacteria</taxon>
        <taxon>Burkholderiales</taxon>
        <taxon>Burkholderiaceae</taxon>
        <taxon>Caballeronia</taxon>
    </lineage>
</organism>
<comment type="caution">
    <text evidence="5">The sequence shown here is derived from an EMBL/GenBank/DDBJ whole genome shotgun (WGS) entry which is preliminary data.</text>
</comment>
<keyword evidence="3" id="KW-0479">Metal-binding</keyword>
<evidence type="ECO:0000313" key="6">
    <source>
        <dbReference type="Proteomes" id="UP000027466"/>
    </source>
</evidence>
<evidence type="ECO:0000313" key="5">
    <source>
        <dbReference type="EMBL" id="KDR37864.1"/>
    </source>
</evidence>
<keyword evidence="2 3" id="KW-0808">Transferase</keyword>
<dbReference type="EMBL" id="JFHC01000129">
    <property type="protein sequence ID" value="KDR37864.1"/>
    <property type="molecule type" value="Genomic_DNA"/>
</dbReference>
<name>A0A069PDH5_9BURK</name>
<accession>A0A069PDH5</accession>
<dbReference type="InterPro" id="IPR036589">
    <property type="entry name" value="HCY_dom_sf"/>
</dbReference>
<proteinExistence type="predicted"/>
<gene>
    <name evidence="5" type="ORF">BG61_06045</name>
</gene>
<dbReference type="PANTHER" id="PTHR11103:SF18">
    <property type="entry name" value="SLR1189 PROTEIN"/>
    <property type="match status" value="1"/>
</dbReference>
<evidence type="ECO:0000256" key="3">
    <source>
        <dbReference type="PROSITE-ProRule" id="PRU00333"/>
    </source>
</evidence>
<keyword evidence="6" id="KW-1185">Reference proteome</keyword>
<dbReference type="GO" id="GO:0046872">
    <property type="term" value="F:metal ion binding"/>
    <property type="evidence" value="ECO:0007669"/>
    <property type="project" value="UniProtKB-KW"/>
</dbReference>
<feature type="binding site" evidence="3">
    <location>
        <position position="296"/>
    </location>
    <ligand>
        <name>Zn(2+)</name>
        <dbReference type="ChEBI" id="CHEBI:29105"/>
    </ligand>
</feature>
<sequence length="321" mass="35218">MSKYRNRLPLLEDHPFMTDGGLETSLIFHQGVELPYFASYDLLKTEAGTALIESHYERFTNLARKHGVGIVLATPTWRASRDWGRKLGYSASALVDANRRAANQLAQFRSKWETPATPIVIVGTIGPRGDGYQAGARMNVGEAQDYHQEQIDSLTATQVDMVGGFTLNYIDEAIGMVQAAKVAGVPISISFTLETDGRLQSANTLQEAVERTDAETAGYASFFMINCAHPSHFETTLQSGGDWLQRIRGVRANASRLSHAELDEAEELDDGNPAEFGEETAALRAFLSRMNIVGGCCGTDHRHADQIWKAIKRGNGQAVQQ</sequence>
<dbReference type="RefSeq" id="WP_035943008.1">
    <property type="nucleotide sequence ID" value="NZ_CADFFX010000067.1"/>
</dbReference>
<reference evidence="5 6" key="1">
    <citation type="submission" date="2014-03" db="EMBL/GenBank/DDBJ databases">
        <title>Draft Genome Sequences of Four Burkholderia Strains.</title>
        <authorList>
            <person name="Liu X.Y."/>
            <person name="Li C.X."/>
            <person name="Xu J.H."/>
        </authorList>
    </citation>
    <scope>NUCLEOTIDE SEQUENCE [LARGE SCALE GENOMIC DNA]</scope>
    <source>
        <strain evidence="5 6">DSM 50014</strain>
    </source>
</reference>
<dbReference type="Proteomes" id="UP000027466">
    <property type="component" value="Unassembled WGS sequence"/>
</dbReference>
<evidence type="ECO:0000256" key="1">
    <source>
        <dbReference type="ARBA" id="ARBA00022603"/>
    </source>
</evidence>
<protein>
    <submittedName>
        <fullName evidence="5">Homocysteine methyltransferase</fullName>
    </submittedName>
</protein>